<dbReference type="RefSeq" id="WP_169670402.1">
    <property type="nucleotide sequence ID" value="NZ_JABBHF010000002.1"/>
</dbReference>
<feature type="transmembrane region" description="Helical" evidence="7">
    <location>
        <begin position="289"/>
        <end position="306"/>
    </location>
</feature>
<dbReference type="EMBL" id="JABBHF010000002">
    <property type="protein sequence ID" value="NMH86665.1"/>
    <property type="molecule type" value="Genomic_DNA"/>
</dbReference>
<keyword evidence="6 7" id="KW-0472">Membrane</keyword>
<accession>A0ABX1RWD9</accession>
<evidence type="ECO:0000256" key="6">
    <source>
        <dbReference type="ARBA" id="ARBA00023136"/>
    </source>
</evidence>
<dbReference type="InterPro" id="IPR017871">
    <property type="entry name" value="ABC_transporter-like_CS"/>
</dbReference>
<dbReference type="InterPro" id="IPR011527">
    <property type="entry name" value="ABC1_TM_dom"/>
</dbReference>
<feature type="transmembrane region" description="Helical" evidence="7">
    <location>
        <begin position="71"/>
        <end position="92"/>
    </location>
</feature>
<keyword evidence="11" id="KW-1185">Reference proteome</keyword>
<dbReference type="GO" id="GO:0005524">
    <property type="term" value="F:ATP binding"/>
    <property type="evidence" value="ECO:0007669"/>
    <property type="project" value="UniProtKB-KW"/>
</dbReference>
<evidence type="ECO:0000259" key="8">
    <source>
        <dbReference type="PROSITE" id="PS50893"/>
    </source>
</evidence>
<evidence type="ECO:0000259" key="9">
    <source>
        <dbReference type="PROSITE" id="PS50929"/>
    </source>
</evidence>
<feature type="transmembrane region" description="Helical" evidence="7">
    <location>
        <begin position="150"/>
        <end position="168"/>
    </location>
</feature>
<feature type="domain" description="ABC transmembrane type-1" evidence="9">
    <location>
        <begin position="29"/>
        <end position="318"/>
    </location>
</feature>
<dbReference type="PANTHER" id="PTHR24221:SF654">
    <property type="entry name" value="ATP-BINDING CASSETTE SUB-FAMILY B MEMBER 6"/>
    <property type="match status" value="1"/>
</dbReference>
<dbReference type="PROSITE" id="PS50929">
    <property type="entry name" value="ABC_TM1F"/>
    <property type="match status" value="1"/>
</dbReference>
<keyword evidence="4 10" id="KW-0067">ATP-binding</keyword>
<dbReference type="Gene3D" id="1.20.1560.10">
    <property type="entry name" value="ABC transporter type 1, transmembrane domain"/>
    <property type="match status" value="1"/>
</dbReference>
<dbReference type="Pfam" id="PF00005">
    <property type="entry name" value="ABC_tran"/>
    <property type="match status" value="1"/>
</dbReference>
<evidence type="ECO:0000313" key="10">
    <source>
        <dbReference type="EMBL" id="NMH86665.1"/>
    </source>
</evidence>
<name>A0ABX1RWD9_9FLAO</name>
<sequence length="562" mass="65201">MNIKQTYFDILSIIPENKHRKLFIFFIKSILNGLLDLISMAYVVPILILFFDPKKLESMVSTHLNYTINLHSSWVLFLSLGLLLLFFIKTIIQTKFNSALYRFLFDISTELSMASITNFINEKYLQFQKEDKGKILQSITTVPDDFCRNLLHSFIFLFSEIFVLIIILTSLLILYFKITLIILLVVLSFSTFIYFIQRRRFLLFDTIYHKSESKANNHILNILDGFLEIKSSQNEEYFLNEYKKEKSLLNNVSAELISYYSNYSKYLEIFLILCLAILTFFSFQKNDTIVLFSILGAVCLRLIPSISKIMNGITMINSHFYTIEVLNKIKHKKERGINIFNSTIELRNIYFSYGKNAILKNCNINIKKGSFIGLKGNSGIGKTTFIYLILGVLEPQKGNYLIDEKEINIGNFLSFANYVPQQPFLFKGSIIDNIVMGQEKANINYDYIFFLCKKLALHDVIEKLNNGYKTILEHNSLRLSGGQKQRLAIVRALYTKPDLLILDEATNQQNKSLEQQIFIFLKELSINSKTTIINVSHNKDVDSFLDDIYIIKDEKLENIIDS</sequence>
<dbReference type="PROSITE" id="PS50893">
    <property type="entry name" value="ABC_TRANSPORTER_2"/>
    <property type="match status" value="1"/>
</dbReference>
<dbReference type="InterPro" id="IPR036640">
    <property type="entry name" value="ABC1_TM_sf"/>
</dbReference>
<dbReference type="InterPro" id="IPR003439">
    <property type="entry name" value="ABC_transporter-like_ATP-bd"/>
</dbReference>
<evidence type="ECO:0000256" key="5">
    <source>
        <dbReference type="ARBA" id="ARBA00022989"/>
    </source>
</evidence>
<dbReference type="Proteomes" id="UP000746690">
    <property type="component" value="Unassembled WGS sequence"/>
</dbReference>
<dbReference type="Gene3D" id="3.40.50.300">
    <property type="entry name" value="P-loop containing nucleotide triphosphate hydrolases"/>
    <property type="match status" value="1"/>
</dbReference>
<evidence type="ECO:0000256" key="4">
    <source>
        <dbReference type="ARBA" id="ARBA00022840"/>
    </source>
</evidence>
<feature type="transmembrane region" description="Helical" evidence="7">
    <location>
        <begin position="174"/>
        <end position="196"/>
    </location>
</feature>
<keyword evidence="3" id="KW-0547">Nucleotide-binding</keyword>
<dbReference type="SUPFAM" id="SSF90123">
    <property type="entry name" value="ABC transporter transmembrane region"/>
    <property type="match status" value="1"/>
</dbReference>
<dbReference type="SUPFAM" id="SSF52540">
    <property type="entry name" value="P-loop containing nucleoside triphosphate hydrolases"/>
    <property type="match status" value="1"/>
</dbReference>
<dbReference type="PANTHER" id="PTHR24221">
    <property type="entry name" value="ATP-BINDING CASSETTE SUB-FAMILY B"/>
    <property type="match status" value="1"/>
</dbReference>
<feature type="transmembrane region" description="Helical" evidence="7">
    <location>
        <begin position="22"/>
        <end position="51"/>
    </location>
</feature>
<evidence type="ECO:0000256" key="3">
    <source>
        <dbReference type="ARBA" id="ARBA00022741"/>
    </source>
</evidence>
<organism evidence="10 11">
    <name type="scientific">Flavivirga algicola</name>
    <dbReference type="NCBI Taxonomy" id="2729136"/>
    <lineage>
        <taxon>Bacteria</taxon>
        <taxon>Pseudomonadati</taxon>
        <taxon>Bacteroidota</taxon>
        <taxon>Flavobacteriia</taxon>
        <taxon>Flavobacteriales</taxon>
        <taxon>Flavobacteriaceae</taxon>
        <taxon>Flavivirga</taxon>
    </lineage>
</organism>
<dbReference type="InterPro" id="IPR027417">
    <property type="entry name" value="P-loop_NTPase"/>
</dbReference>
<keyword evidence="2 7" id="KW-0812">Transmembrane</keyword>
<feature type="domain" description="ABC transporter" evidence="8">
    <location>
        <begin position="344"/>
        <end position="562"/>
    </location>
</feature>
<feature type="transmembrane region" description="Helical" evidence="7">
    <location>
        <begin position="266"/>
        <end position="283"/>
    </location>
</feature>
<proteinExistence type="predicted"/>
<comment type="caution">
    <text evidence="10">The sequence shown here is derived from an EMBL/GenBank/DDBJ whole genome shotgun (WGS) entry which is preliminary data.</text>
</comment>
<evidence type="ECO:0000256" key="1">
    <source>
        <dbReference type="ARBA" id="ARBA00004651"/>
    </source>
</evidence>
<dbReference type="InterPro" id="IPR003593">
    <property type="entry name" value="AAA+_ATPase"/>
</dbReference>
<protein>
    <submittedName>
        <fullName evidence="10">ABC transporter ATP-binding protein</fullName>
    </submittedName>
</protein>
<evidence type="ECO:0000313" key="11">
    <source>
        <dbReference type="Proteomes" id="UP000746690"/>
    </source>
</evidence>
<gene>
    <name evidence="10" type="ORF">HHX25_04060</name>
</gene>
<dbReference type="PROSITE" id="PS00211">
    <property type="entry name" value="ABC_TRANSPORTER_1"/>
    <property type="match status" value="1"/>
</dbReference>
<dbReference type="Pfam" id="PF00664">
    <property type="entry name" value="ABC_membrane"/>
    <property type="match status" value="1"/>
</dbReference>
<dbReference type="SMART" id="SM00382">
    <property type="entry name" value="AAA"/>
    <property type="match status" value="1"/>
</dbReference>
<dbReference type="InterPro" id="IPR039421">
    <property type="entry name" value="Type_1_exporter"/>
</dbReference>
<evidence type="ECO:0000256" key="7">
    <source>
        <dbReference type="SAM" id="Phobius"/>
    </source>
</evidence>
<keyword evidence="5 7" id="KW-1133">Transmembrane helix</keyword>
<comment type="subcellular location">
    <subcellularLocation>
        <location evidence="1">Cell membrane</location>
        <topology evidence="1">Multi-pass membrane protein</topology>
    </subcellularLocation>
</comment>
<evidence type="ECO:0000256" key="2">
    <source>
        <dbReference type="ARBA" id="ARBA00022692"/>
    </source>
</evidence>
<reference evidence="10 11" key="1">
    <citation type="submission" date="2020-04" db="EMBL/GenBank/DDBJ databases">
        <title>A Flavivirga sp. nov.</title>
        <authorList>
            <person name="Sun X."/>
        </authorList>
    </citation>
    <scope>NUCLEOTIDE SEQUENCE [LARGE SCALE GENOMIC DNA]</scope>
    <source>
        <strain evidence="10 11">Y03</strain>
    </source>
</reference>